<dbReference type="RefSeq" id="XP_014177971.1">
    <property type="nucleotide sequence ID" value="XM_014322496.1"/>
</dbReference>
<dbReference type="InterPro" id="IPR006042">
    <property type="entry name" value="Xan_ur_permease"/>
</dbReference>
<dbReference type="GeneID" id="25987632"/>
<comment type="subcellular location">
    <subcellularLocation>
        <location evidence="1">Membrane</location>
        <topology evidence="1">Multi-pass membrane protein</topology>
    </subcellularLocation>
</comment>
<organism evidence="9 10">
    <name type="scientific">Trichosporon asahii var. asahii (strain ATCC 90039 / CBS 2479 / JCM 2466 / KCTC 7840 / NBRC 103889/ NCYC 2677 / UAMH 7654)</name>
    <name type="common">Yeast</name>
    <dbReference type="NCBI Taxonomy" id="1186058"/>
    <lineage>
        <taxon>Eukaryota</taxon>
        <taxon>Fungi</taxon>
        <taxon>Dikarya</taxon>
        <taxon>Basidiomycota</taxon>
        <taxon>Agaricomycotina</taxon>
        <taxon>Tremellomycetes</taxon>
        <taxon>Trichosporonales</taxon>
        <taxon>Trichosporonaceae</taxon>
        <taxon>Trichosporon</taxon>
    </lineage>
</organism>
<dbReference type="OrthoDB" id="1641903at2759"/>
<feature type="transmembrane region" description="Helical" evidence="8">
    <location>
        <begin position="399"/>
        <end position="418"/>
    </location>
</feature>
<feature type="transmembrane region" description="Helical" evidence="8">
    <location>
        <begin position="173"/>
        <end position="194"/>
    </location>
</feature>
<reference evidence="9 10" key="1">
    <citation type="journal article" date="2012" name="Eukaryot. Cell">
        <title>Draft genome sequence of CBS 2479, the standard type strain of Trichosporon asahii.</title>
        <authorList>
            <person name="Yang R.Y."/>
            <person name="Li H.T."/>
            <person name="Zhu H."/>
            <person name="Zhou G.P."/>
            <person name="Wang M."/>
            <person name="Wang L."/>
        </authorList>
    </citation>
    <scope>NUCLEOTIDE SEQUENCE [LARGE SCALE GENOMIC DNA]</scope>
    <source>
        <strain evidence="10">ATCC 90039 / CBS 2479 / JCM 2466 / KCTC 7840 / NCYC 2677 / UAMH 7654</strain>
    </source>
</reference>
<dbReference type="PANTHER" id="PTHR42810">
    <property type="entry name" value="PURINE PERMEASE C1399.01C-RELATED"/>
    <property type="match status" value="1"/>
</dbReference>
<feature type="transmembrane region" description="Helical" evidence="8">
    <location>
        <begin position="332"/>
        <end position="352"/>
    </location>
</feature>
<dbReference type="AlphaFoldDB" id="J5SRG1"/>
<comment type="similarity">
    <text evidence="2">Belongs to the nucleobase:cation symporter-2 (NCS2) (TC 2.A.40) family.</text>
</comment>
<feature type="transmembrane region" description="Helical" evidence="8">
    <location>
        <begin position="514"/>
        <end position="533"/>
    </location>
</feature>
<proteinExistence type="inferred from homology"/>
<feature type="transmembrane region" description="Helical" evidence="8">
    <location>
        <begin position="253"/>
        <end position="276"/>
    </location>
</feature>
<feature type="region of interest" description="Disordered" evidence="7">
    <location>
        <begin position="1"/>
        <end position="21"/>
    </location>
</feature>
<evidence type="ECO:0000256" key="4">
    <source>
        <dbReference type="ARBA" id="ARBA00022692"/>
    </source>
</evidence>
<protein>
    <submittedName>
        <fullName evidence="9">Nucleoside transporter</fullName>
    </submittedName>
</protein>
<comment type="caution">
    <text evidence="9">The sequence shown here is derived from an EMBL/GenBank/DDBJ whole genome shotgun (WGS) entry which is preliminary data.</text>
</comment>
<evidence type="ECO:0000256" key="2">
    <source>
        <dbReference type="ARBA" id="ARBA00008821"/>
    </source>
</evidence>
<dbReference type="Proteomes" id="UP000002748">
    <property type="component" value="Unassembled WGS sequence"/>
</dbReference>
<evidence type="ECO:0000256" key="1">
    <source>
        <dbReference type="ARBA" id="ARBA00004141"/>
    </source>
</evidence>
<dbReference type="EMBL" id="ALBS01000262">
    <property type="protein sequence ID" value="EJT47126.1"/>
    <property type="molecule type" value="Genomic_DNA"/>
</dbReference>
<dbReference type="GO" id="GO:0000324">
    <property type="term" value="C:fungal-type vacuole"/>
    <property type="evidence" value="ECO:0007669"/>
    <property type="project" value="TreeGrafter"/>
</dbReference>
<sequence>MGSPTEVTYNDNEKHLGQTADVDEKDATNVNVLPAGSSESSVVEGAELGHVPRSRKFNIKRFFRSLVTKEAWFGDYDYGSLFIPNIPFLCKASPLPFYGIDDNLPYLLLIILGLQHAFAMLGGVVVPPLLLSGAAGANMGDDVTQYLVSAGLIYSGFGTVFQISRRRIFKTRYWIGTGLISVTGTAFTFCNVSLKYLNQCYDNGACKKAPDGSKLPCPDEFGALLGTGALTGIYAIALAFVPPRILKKCFTPIVIGTMITFIGASLVTSGVNNWAIRFARIEIFETKAPLLRGTNPSLFESTLTYSGGAGLCSTNHDLLCESGSQPHKWGSAYYLGLGFSCMAAIVICEVFGSAFMKSSSVFIGFLVGMIIAAACGYFNTEVIKKAPGATFLFVHTFKLSIRGQLVLPMMAAWSVIVAESVGTITASGQCSDLDIASPEFMTRVQGGMLADAISGTLANLFTSPPLTTFPQNAAVIALTRNASRQSGYCCAFILFMMGVISKIGAIFVAAPPAVIGGFTTFLFGSVSVSGVRIMAFAEWSRRERFIATAAFALGLASLVNKTWFSYIFTYNGPNTGLKGFLQAITLVVQEPYLIAAVVAVFLNLVLPHEPVDPNALPEAH</sequence>
<evidence type="ECO:0000256" key="7">
    <source>
        <dbReference type="SAM" id="MobiDB-lite"/>
    </source>
</evidence>
<keyword evidence="3" id="KW-0813">Transport</keyword>
<evidence type="ECO:0000313" key="10">
    <source>
        <dbReference type="Proteomes" id="UP000002748"/>
    </source>
</evidence>
<dbReference type="PANTHER" id="PTHR42810:SF2">
    <property type="entry name" value="PURINE PERMEASE C1399.01C-RELATED"/>
    <property type="match status" value="1"/>
</dbReference>
<feature type="transmembrane region" description="Helical" evidence="8">
    <location>
        <begin position="580"/>
        <end position="606"/>
    </location>
</feature>
<feature type="transmembrane region" description="Helical" evidence="8">
    <location>
        <begin position="143"/>
        <end position="161"/>
    </location>
</feature>
<dbReference type="InterPro" id="IPR006043">
    <property type="entry name" value="NCS2"/>
</dbReference>
<evidence type="ECO:0000313" key="9">
    <source>
        <dbReference type="EMBL" id="EJT47126.1"/>
    </source>
</evidence>
<keyword evidence="5 8" id="KW-1133">Transmembrane helix</keyword>
<dbReference type="GO" id="GO:0042907">
    <property type="term" value="F:xanthine transmembrane transporter activity"/>
    <property type="evidence" value="ECO:0007669"/>
    <property type="project" value="TreeGrafter"/>
</dbReference>
<evidence type="ECO:0000256" key="6">
    <source>
        <dbReference type="ARBA" id="ARBA00023136"/>
    </source>
</evidence>
<keyword evidence="4 8" id="KW-0812">Transmembrane</keyword>
<dbReference type="GO" id="GO:0005886">
    <property type="term" value="C:plasma membrane"/>
    <property type="evidence" value="ECO:0007669"/>
    <property type="project" value="TreeGrafter"/>
</dbReference>
<dbReference type="HOGENOM" id="CLU_017959_7_0_1"/>
<dbReference type="NCBIfam" id="TIGR00801">
    <property type="entry name" value="ncs2"/>
    <property type="match status" value="1"/>
</dbReference>
<feature type="transmembrane region" description="Helical" evidence="8">
    <location>
        <begin position="545"/>
        <end position="568"/>
    </location>
</feature>
<feature type="transmembrane region" description="Helical" evidence="8">
    <location>
        <begin position="488"/>
        <end position="508"/>
    </location>
</feature>
<feature type="transmembrane region" description="Helical" evidence="8">
    <location>
        <begin position="106"/>
        <end position="131"/>
    </location>
</feature>
<accession>J5SRG1</accession>
<evidence type="ECO:0000256" key="5">
    <source>
        <dbReference type="ARBA" id="ARBA00022989"/>
    </source>
</evidence>
<feature type="compositionally biased region" description="Polar residues" evidence="7">
    <location>
        <begin position="1"/>
        <end position="10"/>
    </location>
</feature>
<keyword evidence="6 8" id="KW-0472">Membrane</keyword>
<feature type="transmembrane region" description="Helical" evidence="8">
    <location>
        <begin position="359"/>
        <end position="379"/>
    </location>
</feature>
<dbReference type="VEuPathDB" id="FungiDB:A1Q1_04119"/>
<name>J5SRG1_TRIAS</name>
<gene>
    <name evidence="9" type="ORF">A1Q1_04119</name>
</gene>
<evidence type="ECO:0000256" key="8">
    <source>
        <dbReference type="SAM" id="Phobius"/>
    </source>
</evidence>
<evidence type="ECO:0000256" key="3">
    <source>
        <dbReference type="ARBA" id="ARBA00022448"/>
    </source>
</evidence>
<dbReference type="Pfam" id="PF00860">
    <property type="entry name" value="Xan_ur_permease"/>
    <property type="match status" value="2"/>
</dbReference>
<dbReference type="KEGG" id="tasa:A1Q1_04119"/>
<feature type="transmembrane region" description="Helical" evidence="8">
    <location>
        <begin position="221"/>
        <end position="241"/>
    </location>
</feature>